<feature type="transmembrane region" description="Helical" evidence="12">
    <location>
        <begin position="88"/>
        <end position="105"/>
    </location>
</feature>
<feature type="transmembrane region" description="Helical" evidence="12">
    <location>
        <begin position="12"/>
        <end position="43"/>
    </location>
</feature>
<evidence type="ECO:0000313" key="13">
    <source>
        <dbReference type="EMBL" id="MBB3929048.1"/>
    </source>
</evidence>
<feature type="transmembrane region" description="Helical" evidence="12">
    <location>
        <begin position="206"/>
        <end position="226"/>
    </location>
</feature>
<keyword evidence="8" id="KW-0249">Electron transport</keyword>
<keyword evidence="3" id="KW-0813">Transport</keyword>
<reference evidence="13 14" key="1">
    <citation type="submission" date="2020-08" db="EMBL/GenBank/DDBJ databases">
        <title>Genomic Encyclopedia of Type Strains, Phase IV (KMG-IV): sequencing the most valuable type-strain genomes for metagenomic binning, comparative biology and taxonomic classification.</title>
        <authorList>
            <person name="Goeker M."/>
        </authorList>
    </citation>
    <scope>NUCLEOTIDE SEQUENCE [LARGE SCALE GENOMIC DNA]</scope>
    <source>
        <strain evidence="13 14">DSM 25966</strain>
    </source>
</reference>
<sequence>MSIPLDYEILRLIWWLLLGVLLIGFAVMDGFDLGVGALLPFVARNDDERRIVINVVGPVWEGNQVWLILGGGAIFAAWPALYATSFSGFYLAMIVVLFGIILRPVGFKYRSKIADPRWRGLWDLGLFIGGFVPALIFGVAVGNVLLGVPFTLDDVLRPSYHGSFFGLLTPFALLSGLVSVSMLVAHGASMLTLKTVGPIAARARSYGRIASVVTIVLFALAGLWVAKALPGYVVTSVQDTVGPSNPIGKTVEMQAGAWMLNYDKYGWMIIAPVLGFLGSLIAIIGFSARAAWASFFGTAIAIIGIISTAGLSLFPFLLPSSLDPAKSLTVWDASSSHLTLWIMLICVVIFLPIILAYTAFVYRVMRGKVTTESLGRNPNAY</sequence>
<dbReference type="GO" id="GO:0019646">
    <property type="term" value="P:aerobic electron transport chain"/>
    <property type="evidence" value="ECO:0007669"/>
    <property type="project" value="TreeGrafter"/>
</dbReference>
<dbReference type="PANTHER" id="PTHR43141">
    <property type="entry name" value="CYTOCHROME BD2 SUBUNIT II"/>
    <property type="match status" value="1"/>
</dbReference>
<keyword evidence="10" id="KW-0408">Iron</keyword>
<evidence type="ECO:0000256" key="4">
    <source>
        <dbReference type="ARBA" id="ARBA00022475"/>
    </source>
</evidence>
<evidence type="ECO:0000256" key="8">
    <source>
        <dbReference type="ARBA" id="ARBA00022982"/>
    </source>
</evidence>
<evidence type="ECO:0000313" key="14">
    <source>
        <dbReference type="Proteomes" id="UP000553963"/>
    </source>
</evidence>
<gene>
    <name evidence="13" type="ORF">GGR25_000067</name>
</gene>
<keyword evidence="14" id="KW-1185">Reference proteome</keyword>
<name>A0A840AHY1_9HYPH</name>
<organism evidence="13 14">
    <name type="scientific">Kaistia hirudinis</name>
    <dbReference type="NCBI Taxonomy" id="1293440"/>
    <lineage>
        <taxon>Bacteria</taxon>
        <taxon>Pseudomonadati</taxon>
        <taxon>Pseudomonadota</taxon>
        <taxon>Alphaproteobacteria</taxon>
        <taxon>Hyphomicrobiales</taxon>
        <taxon>Kaistiaceae</taxon>
        <taxon>Kaistia</taxon>
    </lineage>
</organism>
<dbReference type="GO" id="GO:0016682">
    <property type="term" value="F:oxidoreductase activity, acting on diphenols and related substances as donors, oxygen as acceptor"/>
    <property type="evidence" value="ECO:0007669"/>
    <property type="project" value="TreeGrafter"/>
</dbReference>
<comment type="caution">
    <text evidence="13">The sequence shown here is derived from an EMBL/GenBank/DDBJ whole genome shotgun (WGS) entry which is preliminary data.</text>
</comment>
<dbReference type="EMBL" id="JACIDS010000001">
    <property type="protein sequence ID" value="MBB3929048.1"/>
    <property type="molecule type" value="Genomic_DNA"/>
</dbReference>
<keyword evidence="7" id="KW-0479">Metal-binding</keyword>
<feature type="transmembrane region" description="Helical" evidence="12">
    <location>
        <begin position="126"/>
        <end position="152"/>
    </location>
</feature>
<keyword evidence="4" id="KW-1003">Cell membrane</keyword>
<dbReference type="PANTHER" id="PTHR43141:SF5">
    <property type="entry name" value="CYTOCHROME BD-I UBIQUINOL OXIDASE SUBUNIT 2"/>
    <property type="match status" value="1"/>
</dbReference>
<feature type="transmembrane region" description="Helical" evidence="12">
    <location>
        <begin position="295"/>
        <end position="318"/>
    </location>
</feature>
<dbReference type="Proteomes" id="UP000553963">
    <property type="component" value="Unassembled WGS sequence"/>
</dbReference>
<keyword evidence="9 12" id="KW-1133">Transmembrane helix</keyword>
<dbReference type="GO" id="GO:0046872">
    <property type="term" value="F:metal ion binding"/>
    <property type="evidence" value="ECO:0007669"/>
    <property type="project" value="UniProtKB-KW"/>
</dbReference>
<keyword evidence="6 12" id="KW-0812">Transmembrane</keyword>
<dbReference type="Pfam" id="PF02322">
    <property type="entry name" value="Cyt_bd_oxida_II"/>
    <property type="match status" value="1"/>
</dbReference>
<dbReference type="NCBIfam" id="TIGR00203">
    <property type="entry name" value="cydB"/>
    <property type="match status" value="1"/>
</dbReference>
<evidence type="ECO:0000256" key="5">
    <source>
        <dbReference type="ARBA" id="ARBA00022617"/>
    </source>
</evidence>
<keyword evidence="5" id="KW-0349">Heme</keyword>
<dbReference type="GO" id="GO:0009055">
    <property type="term" value="F:electron transfer activity"/>
    <property type="evidence" value="ECO:0007669"/>
    <property type="project" value="TreeGrafter"/>
</dbReference>
<keyword evidence="13" id="KW-0560">Oxidoreductase</keyword>
<feature type="transmembrane region" description="Helical" evidence="12">
    <location>
        <begin position="164"/>
        <end position="185"/>
    </location>
</feature>
<protein>
    <submittedName>
        <fullName evidence="13">Cytochrome d ubiquinol oxidase subunit II</fullName>
        <ecNumber evidence="13">1.10.3.-</ecNumber>
    </submittedName>
</protein>
<proteinExistence type="inferred from homology"/>
<feature type="transmembrane region" description="Helical" evidence="12">
    <location>
        <begin position="265"/>
        <end position="288"/>
    </location>
</feature>
<evidence type="ECO:0000256" key="10">
    <source>
        <dbReference type="ARBA" id="ARBA00023004"/>
    </source>
</evidence>
<dbReference type="GO" id="GO:0070069">
    <property type="term" value="C:cytochrome complex"/>
    <property type="evidence" value="ECO:0007669"/>
    <property type="project" value="TreeGrafter"/>
</dbReference>
<accession>A0A840AHY1</accession>
<keyword evidence="11 12" id="KW-0472">Membrane</keyword>
<evidence type="ECO:0000256" key="9">
    <source>
        <dbReference type="ARBA" id="ARBA00022989"/>
    </source>
</evidence>
<feature type="transmembrane region" description="Helical" evidence="12">
    <location>
        <begin position="338"/>
        <end position="362"/>
    </location>
</feature>
<evidence type="ECO:0000256" key="1">
    <source>
        <dbReference type="ARBA" id="ARBA00004651"/>
    </source>
</evidence>
<evidence type="ECO:0000256" key="6">
    <source>
        <dbReference type="ARBA" id="ARBA00022692"/>
    </source>
</evidence>
<dbReference type="InterPro" id="IPR003317">
    <property type="entry name" value="Cyt-d_oxidase_su2"/>
</dbReference>
<comment type="similarity">
    <text evidence="2">Belongs to the cytochrome ubiquinol oxidase subunit 2 family.</text>
</comment>
<dbReference type="AlphaFoldDB" id="A0A840AHY1"/>
<evidence type="ECO:0000256" key="11">
    <source>
        <dbReference type="ARBA" id="ARBA00023136"/>
    </source>
</evidence>
<dbReference type="GO" id="GO:0005886">
    <property type="term" value="C:plasma membrane"/>
    <property type="evidence" value="ECO:0007669"/>
    <property type="project" value="UniProtKB-SubCell"/>
</dbReference>
<comment type="subcellular location">
    <subcellularLocation>
        <location evidence="1">Cell membrane</location>
        <topology evidence="1">Multi-pass membrane protein</topology>
    </subcellularLocation>
</comment>
<evidence type="ECO:0000256" key="12">
    <source>
        <dbReference type="SAM" id="Phobius"/>
    </source>
</evidence>
<dbReference type="EC" id="1.10.3.-" evidence="13"/>
<evidence type="ECO:0000256" key="7">
    <source>
        <dbReference type="ARBA" id="ARBA00022723"/>
    </source>
</evidence>
<dbReference type="RefSeq" id="WP_183396749.1">
    <property type="nucleotide sequence ID" value="NZ_JACIDS010000001.1"/>
</dbReference>
<dbReference type="PIRSF" id="PIRSF000267">
    <property type="entry name" value="Cyt_oxidse_sub2"/>
    <property type="match status" value="1"/>
</dbReference>
<evidence type="ECO:0000256" key="2">
    <source>
        <dbReference type="ARBA" id="ARBA00007543"/>
    </source>
</evidence>
<evidence type="ECO:0000256" key="3">
    <source>
        <dbReference type="ARBA" id="ARBA00022448"/>
    </source>
</evidence>